<organism evidence="1 2">
    <name type="scientific">Lysinimonas soli</name>
    <dbReference type="NCBI Taxonomy" id="1074233"/>
    <lineage>
        <taxon>Bacteria</taxon>
        <taxon>Bacillati</taxon>
        <taxon>Actinomycetota</taxon>
        <taxon>Actinomycetes</taxon>
        <taxon>Micrococcales</taxon>
        <taxon>Microbacteriaceae</taxon>
        <taxon>Lysinimonas</taxon>
    </lineage>
</organism>
<sequence>MSDPIELRWEALTAEFLGEPGVTLDRAFGRMSLMIHGKLFASAGPRGLLIKVSEERVDELIRRGEAGEFRGGGGRVMHEWAVATPEADWSALAAESLDFVAATAHPAP</sequence>
<evidence type="ECO:0000313" key="1">
    <source>
        <dbReference type="EMBL" id="MFC5500905.1"/>
    </source>
</evidence>
<comment type="caution">
    <text evidence="1">The sequence shown here is derived from an EMBL/GenBank/DDBJ whole genome shotgun (WGS) entry which is preliminary data.</text>
</comment>
<protein>
    <recommendedName>
        <fullName evidence="3">TfoX N-terminal domain-containing protein</fullName>
    </recommendedName>
</protein>
<reference evidence="2" key="1">
    <citation type="journal article" date="2019" name="Int. J. Syst. Evol. Microbiol.">
        <title>The Global Catalogue of Microorganisms (GCM) 10K type strain sequencing project: providing services to taxonomists for standard genome sequencing and annotation.</title>
        <authorList>
            <consortium name="The Broad Institute Genomics Platform"/>
            <consortium name="The Broad Institute Genome Sequencing Center for Infectious Disease"/>
            <person name="Wu L."/>
            <person name="Ma J."/>
        </authorList>
    </citation>
    <scope>NUCLEOTIDE SEQUENCE [LARGE SCALE GENOMIC DNA]</scope>
    <source>
        <strain evidence="2">CGMCC 4.6997</strain>
    </source>
</reference>
<name>A0ABW0NLK0_9MICO</name>
<evidence type="ECO:0008006" key="3">
    <source>
        <dbReference type="Google" id="ProtNLM"/>
    </source>
</evidence>
<evidence type="ECO:0000313" key="2">
    <source>
        <dbReference type="Proteomes" id="UP001596039"/>
    </source>
</evidence>
<gene>
    <name evidence="1" type="ORF">ACFPJ4_01480</name>
</gene>
<dbReference type="RefSeq" id="WP_386738514.1">
    <property type="nucleotide sequence ID" value="NZ_JBHSMG010000001.1"/>
</dbReference>
<dbReference type="Proteomes" id="UP001596039">
    <property type="component" value="Unassembled WGS sequence"/>
</dbReference>
<proteinExistence type="predicted"/>
<accession>A0ABW0NLK0</accession>
<dbReference type="EMBL" id="JBHSMG010000001">
    <property type="protein sequence ID" value="MFC5500905.1"/>
    <property type="molecule type" value="Genomic_DNA"/>
</dbReference>
<keyword evidence="2" id="KW-1185">Reference proteome</keyword>